<organism evidence="1 2">
    <name type="scientific">Komagataeibacter medellinensis (strain NBRC 3288 / BCRC 11682 / LMG 1693 / Kondo 51)</name>
    <name type="common">Gluconacetobacter medellinensis</name>
    <dbReference type="NCBI Taxonomy" id="634177"/>
    <lineage>
        <taxon>Bacteria</taxon>
        <taxon>Pseudomonadati</taxon>
        <taxon>Pseudomonadota</taxon>
        <taxon>Alphaproteobacteria</taxon>
        <taxon>Acetobacterales</taxon>
        <taxon>Acetobacteraceae</taxon>
        <taxon>Komagataeibacter</taxon>
    </lineage>
</organism>
<evidence type="ECO:0000313" key="2">
    <source>
        <dbReference type="Proteomes" id="UP000009044"/>
    </source>
</evidence>
<sequence>MDMTDEVTMEIKSRWMDVVFWLADFTAKMEAAAQEDVEAVKAGGYKK</sequence>
<dbReference type="KEGG" id="gxy:GLX_16550"/>
<dbReference type="PATRIC" id="fig|634177.7.peg.1889"/>
<accession>G2I7H0</accession>
<dbReference type="EMBL" id="AP012159">
    <property type="protein sequence ID" value="BAK84067.1"/>
    <property type="molecule type" value="Genomic_DNA"/>
</dbReference>
<name>G2I7H0_KOMMN</name>
<dbReference type="AlphaFoldDB" id="G2I7H0"/>
<dbReference type="Proteomes" id="UP000009044">
    <property type="component" value="Chromosome"/>
</dbReference>
<evidence type="ECO:0000313" key="1">
    <source>
        <dbReference type="EMBL" id="BAK84067.1"/>
    </source>
</evidence>
<gene>
    <name evidence="1" type="ordered locus">GLX_16550</name>
</gene>
<dbReference type="HOGENOM" id="CLU_3169257_0_0_5"/>
<proteinExistence type="predicted"/>
<protein>
    <submittedName>
        <fullName evidence="1">Uncharacterized protein</fullName>
    </submittedName>
</protein>
<dbReference type="STRING" id="634177.GLX_16550"/>
<reference evidence="2" key="1">
    <citation type="journal article" date="2011" name="J. Bacteriol.">
        <title>Complete genome sequence of NBRC 3288, a unique cellulose-nonproducing strain of Gluconacetobacter xylinus isolated from vinegar.</title>
        <authorList>
            <person name="Ogino H."/>
            <person name="Azuma Y."/>
            <person name="Hosoyama A."/>
            <person name="Nakazawa H."/>
            <person name="Matsutani M."/>
            <person name="Hasegawa A."/>
            <person name="Otsuyama K."/>
            <person name="Matsushita K."/>
            <person name="Fujita N."/>
            <person name="Shirai M."/>
        </authorList>
    </citation>
    <scope>NUCLEOTIDE SEQUENCE [LARGE SCALE GENOMIC DNA]</scope>
    <source>
        <strain evidence="2">NBRC 3288 / BCRC 11682 / LMG 1693</strain>
    </source>
</reference>